<dbReference type="Gene3D" id="1.20.1280.40">
    <property type="entry name" value="HHA"/>
    <property type="match status" value="1"/>
</dbReference>
<organism evidence="2 3">
    <name type="scientific">Pantoea brenneri</name>
    <dbReference type="NCBI Taxonomy" id="472694"/>
    <lineage>
        <taxon>Bacteria</taxon>
        <taxon>Pseudomonadati</taxon>
        <taxon>Pseudomonadota</taxon>
        <taxon>Gammaproteobacteria</taxon>
        <taxon>Enterobacterales</taxon>
        <taxon>Erwiniaceae</taxon>
        <taxon>Pantoea</taxon>
    </lineage>
</organism>
<dbReference type="RefSeq" id="WP_122983603.1">
    <property type="nucleotide sequence ID" value="NZ_CAUQFK010000001.1"/>
</dbReference>
<dbReference type="SUPFAM" id="SSF68989">
    <property type="entry name" value="Hemolysin expression modulating protein HHA"/>
    <property type="match status" value="1"/>
</dbReference>
<dbReference type="InterPro" id="IPR036666">
    <property type="entry name" value="HHA_sf"/>
</dbReference>
<dbReference type="Proteomes" id="UP000566985">
    <property type="component" value="Unassembled WGS sequence"/>
</dbReference>
<dbReference type="Pfam" id="PF05321">
    <property type="entry name" value="HHA"/>
    <property type="match status" value="1"/>
</dbReference>
<name>A0A7Y6NCA1_9GAMM</name>
<evidence type="ECO:0000313" key="2">
    <source>
        <dbReference type="EMBL" id="NUY95826.1"/>
    </source>
</evidence>
<dbReference type="GeneID" id="99805426"/>
<proteinExistence type="inferred from homology"/>
<reference evidence="2 3" key="1">
    <citation type="submission" date="2020-05" db="EMBL/GenBank/DDBJ databases">
        <title>Whole Genome Sequences of Enterobacteriales Associated with the International Space Station.</title>
        <authorList>
            <person name="Bharadwaj A."/>
            <person name="Daudu R."/>
            <person name="Singh N."/>
            <person name="Wood J."/>
            <person name="Debieu M."/>
            <person name="Mason C."/>
            <person name="Wang C."/>
            <person name="Venkateswaran K."/>
        </authorList>
    </citation>
    <scope>NUCLEOTIDE SEQUENCE [LARGE SCALE GENOMIC DNA]</scope>
    <source>
        <strain evidence="2 3">IF5SW-B1</strain>
    </source>
</reference>
<protein>
    <submittedName>
        <fullName evidence="2">Uncharacterized protein</fullName>
    </submittedName>
</protein>
<gene>
    <name evidence="2" type="ORF">HU668_05055</name>
</gene>
<sequence length="57" mass="6474">MTVIIYAAADHRLTELTLKRPSDPVPPSVWHLVRSPLRWCWIGSVVPCTGDCQSQER</sequence>
<accession>A0A7Y6NCA1</accession>
<evidence type="ECO:0000313" key="3">
    <source>
        <dbReference type="Proteomes" id="UP000566985"/>
    </source>
</evidence>
<evidence type="ECO:0000256" key="1">
    <source>
        <dbReference type="ARBA" id="ARBA00010526"/>
    </source>
</evidence>
<comment type="similarity">
    <text evidence="1">Belongs to the Hha/YmoA/Cnu family.</text>
</comment>
<dbReference type="InterPro" id="IPR007985">
    <property type="entry name" value="Hemolysn_expr_modulating_HHA"/>
</dbReference>
<comment type="caution">
    <text evidence="2">The sequence shown here is derived from an EMBL/GenBank/DDBJ whole genome shotgun (WGS) entry which is preliminary data.</text>
</comment>
<dbReference type="AlphaFoldDB" id="A0A7Y6NCA1"/>
<dbReference type="EMBL" id="JABWPM010000003">
    <property type="protein sequence ID" value="NUY95826.1"/>
    <property type="molecule type" value="Genomic_DNA"/>
</dbReference>